<dbReference type="AlphaFoldDB" id="A0A3B0WLH1"/>
<accession>A0A3B0WLH1</accession>
<reference evidence="1" key="1">
    <citation type="submission" date="2018-06" db="EMBL/GenBank/DDBJ databases">
        <authorList>
            <person name="Zhirakovskaya E."/>
        </authorList>
    </citation>
    <scope>NUCLEOTIDE SEQUENCE</scope>
</reference>
<gene>
    <name evidence="1" type="ORF">MNBD_GAMMA03-451</name>
</gene>
<protein>
    <submittedName>
        <fullName evidence="1">Uncharacterized protein</fullName>
    </submittedName>
</protein>
<organism evidence="1">
    <name type="scientific">hydrothermal vent metagenome</name>
    <dbReference type="NCBI Taxonomy" id="652676"/>
    <lineage>
        <taxon>unclassified sequences</taxon>
        <taxon>metagenomes</taxon>
        <taxon>ecological metagenomes</taxon>
    </lineage>
</organism>
<name>A0A3B0WLH1_9ZZZZ</name>
<dbReference type="EMBL" id="UOFC01000053">
    <property type="protein sequence ID" value="VAW45306.1"/>
    <property type="molecule type" value="Genomic_DNA"/>
</dbReference>
<evidence type="ECO:0000313" key="1">
    <source>
        <dbReference type="EMBL" id="VAW45306.1"/>
    </source>
</evidence>
<sequence length="192" mass="21932">MKKSMISNSLALVAITLSLLNPVEAKSSEDKNTIEACAFLSEAILVTYGLRYSYLGITDESQLKDVDIQNIDKQQFFKDNIGTILMQGSVFRLYKEGVCQTRHNLDEHMIDVFDKAILVSKNIKKGLYSKCQLSIRFPFLLDHYKSWTTQEVKTDDILLGLRGSLNVYVHEGCGTISDYKKELKKMKFELMK</sequence>
<proteinExistence type="predicted"/>